<sequence>MVNYFVYAKDFSASTYGVEHYHSNGLKTLEEFKKDVEEIKEELLNAGEPPTESKIVYLHWNNCCYEVDEDEIERTYVEMQSEWLHREPKSFIRFLKNEYIVAANDKIKLLYIITDGAISNESAEKCLELNEGMHYETVVFHAFNEKTEKIDLSVAASFFKSRCIVYRNYELCDMTDISKEFDYDKINGDNFAAEKGQLISYIKLKFIDKFKRGIVSGQELQNLRNLRDRLAKELSLKTPPCPFFDSDFDPKKRRLAMLTFNPKRYTKLFVAVFEMKQEAETFVGTLMRYLRDIERSYSFDALKIDTEVDQYLKTKQIDNDYTYDLDEIEVEDLVLKNGEPIPDLSAYIANCR</sequence>
<dbReference type="AlphaFoldDB" id="B7S8V3"/>
<evidence type="ECO:0008006" key="2">
    <source>
        <dbReference type="Google" id="ProtNLM"/>
    </source>
</evidence>
<proteinExistence type="predicted"/>
<evidence type="ECO:0000313" key="1">
    <source>
        <dbReference type="EMBL" id="ACE75328.1"/>
    </source>
</evidence>
<organism evidence="1">
    <name type="scientific">Glyptapanteles indiensis</name>
    <name type="common">Parasitoid wasp</name>
    <dbReference type="NCBI Taxonomy" id="92994"/>
    <lineage>
        <taxon>Eukaryota</taxon>
        <taxon>Metazoa</taxon>
        <taxon>Ecdysozoa</taxon>
        <taxon>Arthropoda</taxon>
        <taxon>Hexapoda</taxon>
        <taxon>Insecta</taxon>
        <taxon>Pterygota</taxon>
        <taxon>Neoptera</taxon>
        <taxon>Endopterygota</taxon>
        <taxon>Hymenoptera</taxon>
        <taxon>Apocrita</taxon>
        <taxon>Ichneumonoidea</taxon>
        <taxon>Braconidae</taxon>
        <taxon>Microgastrinae</taxon>
        <taxon>Glyptapanteles</taxon>
    </lineage>
</organism>
<gene>
    <name evidence="1" type="ORF">GIP_L4_0100</name>
</gene>
<reference evidence="1" key="1">
    <citation type="submission" date="2007-06" db="EMBL/GenBank/DDBJ databases">
        <title>Bracovirus Evolution: Comparative Genomics of Multiple Viral and Proviral Genomes.</title>
        <authorList>
            <person name="Desjardins C.A."/>
            <person name="Gundersen-Rindal D.E."/>
            <person name="Hostetler J.B."/>
            <person name="Tallon L.J."/>
            <person name="Utterback T.R."/>
            <person name="Fuester R.W."/>
            <person name="Schatz M.C."/>
            <person name="Pedroni M.J."/>
            <person name="Fadrosh D.W."/>
            <person name="Haas B.J."/>
            <person name="Toms B.S."/>
            <person name="Chen D."/>
            <person name="Nene V."/>
        </authorList>
    </citation>
    <scope>NUCLEOTIDE SEQUENCE</scope>
</reference>
<name>B7S8V3_GLYIN</name>
<protein>
    <recommendedName>
        <fullName evidence="2">P94-like protein</fullName>
    </recommendedName>
</protein>
<dbReference type="EMBL" id="EF710653">
    <property type="protein sequence ID" value="ACE75328.1"/>
    <property type="molecule type" value="Genomic_DNA"/>
</dbReference>
<accession>B7S8V3</accession>